<feature type="domain" description="DNA methylase adenine-specific" evidence="9">
    <location>
        <begin position="135"/>
        <end position="443"/>
    </location>
</feature>
<dbReference type="PRINTS" id="PR00507">
    <property type="entry name" value="N12N6MTFRASE"/>
</dbReference>
<evidence type="ECO:0000313" key="12">
    <source>
        <dbReference type="Proteomes" id="UP000294684"/>
    </source>
</evidence>
<dbReference type="InterPro" id="IPR029063">
    <property type="entry name" value="SAM-dependent_MTases_sf"/>
</dbReference>
<evidence type="ECO:0000256" key="7">
    <source>
        <dbReference type="ARBA" id="ARBA00047942"/>
    </source>
</evidence>
<dbReference type="RefSeq" id="WP_004788781.1">
    <property type="nucleotide sequence ID" value="NZ_SORO01000001.1"/>
</dbReference>
<dbReference type="InterPro" id="IPR051537">
    <property type="entry name" value="DNA_Adenine_Mtase"/>
</dbReference>
<dbReference type="STRING" id="1193051.LEP1GSC017_3659"/>
<evidence type="ECO:0000256" key="3">
    <source>
        <dbReference type="ARBA" id="ARBA00022603"/>
    </source>
</evidence>
<dbReference type="GO" id="GO:0009007">
    <property type="term" value="F:site-specific DNA-methyltransferase (adenine-specific) activity"/>
    <property type="evidence" value="ECO:0007669"/>
    <property type="project" value="UniProtKB-EC"/>
</dbReference>
<keyword evidence="5" id="KW-0949">S-adenosyl-L-methionine</keyword>
<dbReference type="Proteomes" id="UP000294684">
    <property type="component" value="Unassembled WGS sequence"/>
</dbReference>
<evidence type="ECO:0000256" key="4">
    <source>
        <dbReference type="ARBA" id="ARBA00022679"/>
    </source>
</evidence>
<name>A0A4R8MQ21_LEPME</name>
<keyword evidence="4" id="KW-0808">Transferase</keyword>
<keyword evidence="6" id="KW-0680">Restriction system</keyword>
<dbReference type="InterPro" id="IPR038333">
    <property type="entry name" value="T1MK-like_N_sf"/>
</dbReference>
<protein>
    <recommendedName>
        <fullName evidence="2">site-specific DNA-methyltransferase (adenine-specific)</fullName>
        <ecNumber evidence="2">2.1.1.72</ecNumber>
    </recommendedName>
</protein>
<dbReference type="Pfam" id="PF12161">
    <property type="entry name" value="HsdM_N"/>
    <property type="match status" value="1"/>
</dbReference>
<evidence type="ECO:0000256" key="6">
    <source>
        <dbReference type="ARBA" id="ARBA00022747"/>
    </source>
</evidence>
<dbReference type="SUPFAM" id="SSF53335">
    <property type="entry name" value="S-adenosyl-L-methionine-dependent methyltransferases"/>
    <property type="match status" value="1"/>
</dbReference>
<evidence type="ECO:0000256" key="2">
    <source>
        <dbReference type="ARBA" id="ARBA00011900"/>
    </source>
</evidence>
<dbReference type="GO" id="GO:0032259">
    <property type="term" value="P:methylation"/>
    <property type="evidence" value="ECO:0007669"/>
    <property type="project" value="UniProtKB-KW"/>
</dbReference>
<dbReference type="GO" id="GO:0003677">
    <property type="term" value="F:DNA binding"/>
    <property type="evidence" value="ECO:0007669"/>
    <property type="project" value="InterPro"/>
</dbReference>
<evidence type="ECO:0000256" key="8">
    <source>
        <dbReference type="SAM" id="Coils"/>
    </source>
</evidence>
<keyword evidence="3" id="KW-0489">Methyltransferase</keyword>
<keyword evidence="8" id="KW-0175">Coiled coil</keyword>
<dbReference type="Gene3D" id="3.40.50.150">
    <property type="entry name" value="Vaccinia Virus protein VP39"/>
    <property type="match status" value="1"/>
</dbReference>
<dbReference type="NCBIfam" id="TIGR00497">
    <property type="entry name" value="hsdM"/>
    <property type="match status" value="1"/>
</dbReference>
<dbReference type="EMBL" id="SORO01000001">
    <property type="protein sequence ID" value="TDY71350.1"/>
    <property type="molecule type" value="Genomic_DNA"/>
</dbReference>
<dbReference type="GO" id="GO:0008170">
    <property type="term" value="F:N-methyltransferase activity"/>
    <property type="evidence" value="ECO:0007669"/>
    <property type="project" value="InterPro"/>
</dbReference>
<dbReference type="Pfam" id="PF02384">
    <property type="entry name" value="N6_Mtase"/>
    <property type="match status" value="1"/>
</dbReference>
<evidence type="ECO:0000313" key="11">
    <source>
        <dbReference type="EMBL" id="TDY71350.1"/>
    </source>
</evidence>
<evidence type="ECO:0000259" key="9">
    <source>
        <dbReference type="Pfam" id="PF02384"/>
    </source>
</evidence>
<dbReference type="OrthoDB" id="9814572at2"/>
<dbReference type="GO" id="GO:0009307">
    <property type="term" value="P:DNA restriction-modification system"/>
    <property type="evidence" value="ECO:0007669"/>
    <property type="project" value="UniProtKB-KW"/>
</dbReference>
<comment type="similarity">
    <text evidence="1">Belongs to the N(4)/N(6)-methyltransferase family.</text>
</comment>
<dbReference type="GeneID" id="79825668"/>
<dbReference type="InterPro" id="IPR003356">
    <property type="entry name" value="DNA_methylase_A-5"/>
</dbReference>
<feature type="coiled-coil region" evidence="8">
    <location>
        <begin position="618"/>
        <end position="645"/>
    </location>
</feature>
<keyword evidence="12" id="KW-1185">Reference proteome</keyword>
<dbReference type="InterPro" id="IPR004546">
    <property type="entry name" value="Restrct_endonuc_T1M"/>
</dbReference>
<evidence type="ECO:0000259" key="10">
    <source>
        <dbReference type="Pfam" id="PF12161"/>
    </source>
</evidence>
<reference evidence="11 12" key="1">
    <citation type="submission" date="2019-03" db="EMBL/GenBank/DDBJ databases">
        <title>Genomic Encyclopedia of Archaeal and Bacterial Type Strains, Phase II (KMG-II): from individual species to whole genera.</title>
        <authorList>
            <person name="Goeker M."/>
        </authorList>
    </citation>
    <scope>NUCLEOTIDE SEQUENCE [LARGE SCALE GENOMIC DNA]</scope>
    <source>
        <strain evidence="11 12">DSM 21537</strain>
    </source>
</reference>
<dbReference type="AlphaFoldDB" id="A0A4R8MQ21"/>
<sequence length="796" mass="89997">MAIKKSELYSSLWKSCDELRGGMDASQYKDYVLVMLFIKYISDKYAGEAFSPITVPEGSSFKDMVTLKGKTSIGDDINKKILAPLGEANKISDFPDFNDVNKLGSGKEMVQRLTNLIAIFENPALDFSGNKAEGDDILGDAYEYLMRHFATESGKSKGQFYTPAEVSRIMAKIIHVSSADKSSKTAYDPTCGSGSLLLKVSAEAGKITLYGQEMDVATSSLARMNMILHDNPTAEIKQGNTLANPLYLTDKGDLKQFDFFVANPPFSFKAWSNGIDPMNDPYTRFQDFGIPPQKNGDFAFLLHAIRSLKSNGKGAIILPHGVLFRGNAEAEIRKKLIQKGYIEGIIGLPTNLFYGTGIPACIIVINKEEAETRKELFIVDASKGFEKDGNKNRLREQDIHKIVDVFTNKIQIPKYSRKVTFKEIEEKEFNLNIPRYIDSSEPEDIQNIEAHLHGGIPELDVDALSPFWEVYKGLKETLFTANKRKGFYDLKCSKEEIKTTIYSHPEFFKFGKQIENTFAKWKESGLEECKSIGSKTKPKEFIHNFSESLLTAFSKTPLVDAYDIYQHLMTYWLEVMQDDVYLVVDEGWKVGKEIEPIGKSKEFEGRLIPKAFLIQAYFAKEKETIETLESERDSLDLKLEEMVEEQGGDEGLLSDAKTDKETVTPKSVQARLKQIQSDKDAKEEITFLQEYLNVANQVTDLNSKIKQAQTDLQTKVSERYKTLKDEEIKTLVVESKWFAKLAEDVQSELNRISQTLTKRIKELAERYESPLATLEKETEALDKKVKGHFAKMGFTV</sequence>
<comment type="caution">
    <text evidence="11">The sequence shown here is derived from an EMBL/GenBank/DDBJ whole genome shotgun (WGS) entry which is preliminary data.</text>
</comment>
<dbReference type="PANTHER" id="PTHR42933">
    <property type="entry name" value="SLR6095 PROTEIN"/>
    <property type="match status" value="1"/>
</dbReference>
<proteinExistence type="inferred from homology"/>
<feature type="domain" description="N6 adenine-specific DNA methyltransferase N-terminal" evidence="10">
    <location>
        <begin position="10"/>
        <end position="120"/>
    </location>
</feature>
<comment type="catalytic activity">
    <reaction evidence="7">
        <text>a 2'-deoxyadenosine in DNA + S-adenosyl-L-methionine = an N(6)-methyl-2'-deoxyadenosine in DNA + S-adenosyl-L-homocysteine + H(+)</text>
        <dbReference type="Rhea" id="RHEA:15197"/>
        <dbReference type="Rhea" id="RHEA-COMP:12418"/>
        <dbReference type="Rhea" id="RHEA-COMP:12419"/>
        <dbReference type="ChEBI" id="CHEBI:15378"/>
        <dbReference type="ChEBI" id="CHEBI:57856"/>
        <dbReference type="ChEBI" id="CHEBI:59789"/>
        <dbReference type="ChEBI" id="CHEBI:90615"/>
        <dbReference type="ChEBI" id="CHEBI:90616"/>
        <dbReference type="EC" id="2.1.1.72"/>
    </reaction>
</comment>
<organism evidence="11 12">
    <name type="scientific">Leptospira meyeri</name>
    <dbReference type="NCBI Taxonomy" id="29508"/>
    <lineage>
        <taxon>Bacteria</taxon>
        <taxon>Pseudomonadati</taxon>
        <taxon>Spirochaetota</taxon>
        <taxon>Spirochaetia</taxon>
        <taxon>Leptospirales</taxon>
        <taxon>Leptospiraceae</taxon>
        <taxon>Leptospira</taxon>
    </lineage>
</organism>
<gene>
    <name evidence="11" type="ORF">CLV96_0312</name>
</gene>
<dbReference type="InterPro" id="IPR022749">
    <property type="entry name" value="D12N6_MeTrfase_N"/>
</dbReference>
<evidence type="ECO:0000256" key="1">
    <source>
        <dbReference type="ARBA" id="ARBA00006594"/>
    </source>
</evidence>
<evidence type="ECO:0000256" key="5">
    <source>
        <dbReference type="ARBA" id="ARBA00022691"/>
    </source>
</evidence>
<accession>A0A4R8MQ21</accession>
<dbReference type="PANTHER" id="PTHR42933:SF3">
    <property type="entry name" value="TYPE I RESTRICTION ENZYME MJAVIII METHYLASE SUBUNIT"/>
    <property type="match status" value="1"/>
</dbReference>
<dbReference type="EC" id="2.1.1.72" evidence="2"/>
<dbReference type="Gene3D" id="1.20.1260.30">
    <property type="match status" value="2"/>
</dbReference>